<name>A0A7Z1AGI5_9GAMM</name>
<keyword evidence="3" id="KW-1185">Reference proteome</keyword>
<comment type="caution">
    <text evidence="2">The sequence shown here is derived from an EMBL/GenBank/DDBJ whole genome shotgun (WGS) entry which is preliminary data.</text>
</comment>
<sequence length="32" mass="3454">MKMPNNPLLSIDTLVLAAASIWAVFVLISLIV</sequence>
<keyword evidence="1" id="KW-0472">Membrane</keyword>
<evidence type="ECO:0000256" key="1">
    <source>
        <dbReference type="SAM" id="Phobius"/>
    </source>
</evidence>
<proteinExistence type="predicted"/>
<accession>A0A7Z1AGI5</accession>
<dbReference type="AlphaFoldDB" id="A0A7Z1AGI5"/>
<feature type="transmembrane region" description="Helical" evidence="1">
    <location>
        <begin position="7"/>
        <end position="31"/>
    </location>
</feature>
<dbReference type="EMBL" id="MARB01000005">
    <property type="protein sequence ID" value="ODJ88603.1"/>
    <property type="molecule type" value="Genomic_DNA"/>
</dbReference>
<evidence type="ECO:0000313" key="2">
    <source>
        <dbReference type="EMBL" id="ODJ88603.1"/>
    </source>
</evidence>
<organism evidence="2 3">
    <name type="scientific">Candidatus Thiodiazotropha endolucinida</name>
    <dbReference type="NCBI Taxonomy" id="1655433"/>
    <lineage>
        <taxon>Bacteria</taxon>
        <taxon>Pseudomonadati</taxon>
        <taxon>Pseudomonadota</taxon>
        <taxon>Gammaproteobacteria</taxon>
        <taxon>Chromatiales</taxon>
        <taxon>Sedimenticolaceae</taxon>
        <taxon>Candidatus Thiodiazotropha</taxon>
    </lineage>
</organism>
<dbReference type="Proteomes" id="UP000094769">
    <property type="component" value="Unassembled WGS sequence"/>
</dbReference>
<gene>
    <name evidence="2" type="ORF">CODIS_11520</name>
</gene>
<evidence type="ECO:0000313" key="3">
    <source>
        <dbReference type="Proteomes" id="UP000094769"/>
    </source>
</evidence>
<keyword evidence="1" id="KW-0812">Transmembrane</keyword>
<reference evidence="2 3" key="1">
    <citation type="submission" date="2016-06" db="EMBL/GenBank/DDBJ databases">
        <title>Genome sequence of endosymbiont of Candidatus Endolucinida thiodiazotropha.</title>
        <authorList>
            <person name="Poehlein A."/>
            <person name="Koenig S."/>
            <person name="Heiden S.E."/>
            <person name="Thuermer A."/>
            <person name="Voget S."/>
            <person name="Daniel R."/>
            <person name="Markert S."/>
            <person name="Gros O."/>
            <person name="Schweder T."/>
        </authorList>
    </citation>
    <scope>NUCLEOTIDE SEQUENCE [LARGE SCALE GENOMIC DNA]</scope>
    <source>
        <strain evidence="2 3">COS</strain>
    </source>
</reference>
<protein>
    <submittedName>
        <fullName evidence="2">Uncharacterized protein</fullName>
    </submittedName>
</protein>
<keyword evidence="1" id="KW-1133">Transmembrane helix</keyword>